<evidence type="ECO:0000313" key="6">
    <source>
        <dbReference type="Proteomes" id="UP001233172"/>
    </source>
</evidence>
<reference evidence="5" key="2">
    <citation type="submission" date="2023-04" db="EMBL/GenBank/DDBJ databases">
        <authorList>
            <person name="Bu L."/>
            <person name="Lu L."/>
            <person name="Laidemitt M.R."/>
            <person name="Zhang S.M."/>
            <person name="Mutuku M."/>
            <person name="Mkoji G."/>
            <person name="Steinauer M."/>
            <person name="Loker E.S."/>
        </authorList>
    </citation>
    <scope>NUCLEOTIDE SEQUENCE</scope>
    <source>
        <strain evidence="5">KasaAsao</strain>
        <tissue evidence="5">Whole Snail</tissue>
    </source>
</reference>
<dbReference type="GO" id="GO:0031267">
    <property type="term" value="F:small GTPase binding"/>
    <property type="evidence" value="ECO:0007669"/>
    <property type="project" value="TreeGrafter"/>
</dbReference>
<dbReference type="Proteomes" id="UP001233172">
    <property type="component" value="Unassembled WGS sequence"/>
</dbReference>
<dbReference type="GO" id="GO:1903394">
    <property type="term" value="P:protein localization to kinetochore involved in kinetochore assembly"/>
    <property type="evidence" value="ECO:0007669"/>
    <property type="project" value="TreeGrafter"/>
</dbReference>
<dbReference type="InterPro" id="IPR055403">
    <property type="entry name" value="ARM_KNTC1_1st"/>
</dbReference>
<dbReference type="EMBL" id="JASAOG010000054">
    <property type="protein sequence ID" value="KAK0057559.1"/>
    <property type="molecule type" value="Genomic_DNA"/>
</dbReference>
<dbReference type="PANTHER" id="PTHR15688:SF1">
    <property type="entry name" value="KINETOCHORE-ASSOCIATED PROTEIN 1"/>
    <property type="match status" value="1"/>
</dbReference>
<evidence type="ECO:0000259" key="1">
    <source>
        <dbReference type="Pfam" id="PF10493"/>
    </source>
</evidence>
<dbReference type="InterPro" id="IPR055402">
    <property type="entry name" value="KNTC1_N"/>
</dbReference>
<dbReference type="GO" id="GO:0007094">
    <property type="term" value="P:mitotic spindle assembly checkpoint signaling"/>
    <property type="evidence" value="ECO:0007669"/>
    <property type="project" value="TreeGrafter"/>
</dbReference>
<dbReference type="PANTHER" id="PTHR15688">
    <property type="entry name" value="KINETOCHORE-ASSOCIATED PROTEIN 1"/>
    <property type="match status" value="1"/>
</dbReference>
<evidence type="ECO:0000259" key="4">
    <source>
        <dbReference type="Pfam" id="PF24520"/>
    </source>
</evidence>
<reference evidence="5" key="1">
    <citation type="journal article" date="2023" name="PLoS Negl. Trop. Dis.">
        <title>A genome sequence for Biomphalaria pfeifferi, the major vector snail for the human-infecting parasite Schistosoma mansoni.</title>
        <authorList>
            <person name="Bu L."/>
            <person name="Lu L."/>
            <person name="Laidemitt M.R."/>
            <person name="Zhang S.M."/>
            <person name="Mutuku M."/>
            <person name="Mkoji G."/>
            <person name="Steinauer M."/>
            <person name="Loker E.S."/>
        </authorList>
    </citation>
    <scope>NUCLEOTIDE SEQUENCE</scope>
    <source>
        <strain evidence="5">KasaAsao</strain>
    </source>
</reference>
<sequence length="1713" mass="194469">MESKWIIANSEETNTAFENVIAFTNDTYGLKQPPVIRSAAASSNFCVLAIDSMLAVVHEQDVCCTYFKGKIEDVAILEGGYIAVADQTGALALGVFNEKFKIKHSCNFITEKSACQENVYTKIEFQMTIDDSGRTLARLACLCTSGRLLIFKNILLLNGDLDLSLVTMDRLESAHMQAFDFISTEMSIVTVGSGVDCLAVYTFENSTFCLSQTASLENDRKLVQIQVLSSANIYLTLDSQGTVHIWDAFTLCIVYTWSMQGVEDFRIMEHKTEQNFRLENITLLTKEEDKLCSYEMLTKSVKEFMPRANMARFSKWLQTADDIFVATCVVDNEDGQMTVSLQNFAETSPHKRLQYLLSRRRFDEAEMLAKLHGLHFVLEPVFVQQRLREPKETFEETRRHIAKCKVQLLENKSRDEMVAQILSEISDMERRLEAYARVFGENHFSTKVWALFQVEEPAVLFEELLLREAERAFIFWECYKDDLVLLLKPLKIRMILNSIPSQVPCVNTRDWLINWVIPLMIPRDPDAVTAVIEWAEQQVSVMEATNKKSWSTDAINFCQIVLENLELAANCDIHSFDPAMLMTVKSKFSCAPLLTPLRDLIKCLHWLDDLCTKYNYNIGLEALKKETQESVVFRMLDRVMMVDLLPQTLQDQVLPYIQHNDLQADQLFAGYVQDLLDRSAGDTMHYLVIEKMKAFIRLIGSLKEKTNAVLNLLNSVTFPLPEFVKEITEEILSKHPELPELKLKWLMTDANNTIFTYGIQPSSVKTVSHVKLVAQYIIAQGGQFSDVEKLLSANNVSNGGRVDLHYFQCQLFVDRDQLDLLRSYLRTLTHDTARQCCLRLIAVGKSLVSDHDLEKLFRMLYFEAIDIASAMLLSLTDNLIEKGDIEQQLQAVRNQKKLEVYYSVLVNYTILEDKGKCLEILKEQTDKLKFNEIFYFSSLLNIEDFETLKVVMQRASVLCPLNSLGQFMLKLSELIPPTLLSADFLQSVVELSSAQDICWPYLCHRLSQLFWAHLAPENFNELKEMCCLSTIMVHMFEQSHAVCCRAGNELWPDDYFTDPVSDISPDFLFTDLLETLQFISEDDHENALVKMTVLLEDLVKSGQNQIVMKILIMVLYSSNSTAFLSYNKLADHNVCSLVSEDIRNTATSLVSQMVERPCLDLQLALATVVVLPKDQAGSLLKSAVESCGSNFSKMKRISLLATAAAEIYKDSKLIDECRTLNLAAKWGVRLSKIGIQFKYGQASLLTAACDALQKLIQSPHCQADILLEYFRDMQLESFLLNESLMKLFESCLIKQSHGKSSEKVLARAKSFLSLIKNNKLKLLKNIVPKISSYNYEALEFVLTEILALEANEEASQGIDLIRYLKYYTRCTVPSETEIRICRKELESEELAGVLPEISSARLPYHLLKGINCGKIITPEMKPQTLTYWLNLASVLNLKRDIVIGNTVSNVMESYLQSAAVNTSSATVSSEFLSVANQVEAILSRVEDKRYQAELCCNSLLDRFRHAGELTLVLQIALRYAEQWLASAHESGQAQEEKTAKQYVDLFTKKLRASSTQWALHKIGLHKDAELVSLVKQPKELIFKLYHHSAVVDNTRGRTDVNLASDDIAAVHGLNITEIRQSLLDKWLLGAPASSGDLDQTMTFGNVCENVNEEEDIERSVYVLSSSDRQSCLRYLADYLRQVWIQSQAKNKILYVILKSGGDVEMSNLEKLIS</sequence>
<keyword evidence="6" id="KW-1185">Reference proteome</keyword>
<feature type="domain" description="RZZ complex subunit KNTC1/ROD C-terminal" evidence="1">
    <location>
        <begin position="1393"/>
        <end position="1679"/>
    </location>
</feature>
<dbReference type="Pfam" id="PF24515">
    <property type="entry name" value="ARM_KNTC1_3rd"/>
    <property type="match status" value="1"/>
</dbReference>
<evidence type="ECO:0000313" key="5">
    <source>
        <dbReference type="EMBL" id="KAK0057559.1"/>
    </source>
</evidence>
<feature type="domain" description="KNTC1 third ARM-repeats" evidence="3">
    <location>
        <begin position="1144"/>
        <end position="1342"/>
    </location>
</feature>
<evidence type="ECO:0000259" key="3">
    <source>
        <dbReference type="Pfam" id="PF24515"/>
    </source>
</evidence>
<protein>
    <submittedName>
        <fullName evidence="5">Kinetochore-associated protein 1</fullName>
    </submittedName>
</protein>
<proteinExistence type="predicted"/>
<dbReference type="GO" id="GO:0005737">
    <property type="term" value="C:cytoplasm"/>
    <property type="evidence" value="ECO:0007669"/>
    <property type="project" value="TreeGrafter"/>
</dbReference>
<evidence type="ECO:0000259" key="2">
    <source>
        <dbReference type="Pfam" id="PF24506"/>
    </source>
</evidence>
<gene>
    <name evidence="5" type="ORF">Bpfe_013077</name>
</gene>
<dbReference type="Pfam" id="PF24520">
    <property type="entry name" value="ARM_KNTC1_1st"/>
    <property type="match status" value="1"/>
</dbReference>
<dbReference type="InterPro" id="IPR052802">
    <property type="entry name" value="KNTC1"/>
</dbReference>
<dbReference type="InterPro" id="IPR019527">
    <property type="entry name" value="RZZ-complex_KNTC1/ROD_C"/>
</dbReference>
<dbReference type="GO" id="GO:1990423">
    <property type="term" value="C:RZZ complex"/>
    <property type="evidence" value="ECO:0007669"/>
    <property type="project" value="TreeGrafter"/>
</dbReference>
<organism evidence="5 6">
    <name type="scientific">Biomphalaria pfeifferi</name>
    <name type="common">Bloodfluke planorb</name>
    <name type="synonym">Freshwater snail</name>
    <dbReference type="NCBI Taxonomy" id="112525"/>
    <lineage>
        <taxon>Eukaryota</taxon>
        <taxon>Metazoa</taxon>
        <taxon>Spiralia</taxon>
        <taxon>Lophotrochozoa</taxon>
        <taxon>Mollusca</taxon>
        <taxon>Gastropoda</taxon>
        <taxon>Heterobranchia</taxon>
        <taxon>Euthyneura</taxon>
        <taxon>Panpulmonata</taxon>
        <taxon>Hygrophila</taxon>
        <taxon>Lymnaeoidea</taxon>
        <taxon>Planorbidae</taxon>
        <taxon>Biomphalaria</taxon>
    </lineage>
</organism>
<feature type="domain" description="KNTC1 N-terminal" evidence="2">
    <location>
        <begin position="39"/>
        <end position="339"/>
    </location>
</feature>
<feature type="domain" description="KNTC1 first ARM-repeats" evidence="4">
    <location>
        <begin position="392"/>
        <end position="554"/>
    </location>
</feature>
<dbReference type="InterPro" id="IPR055405">
    <property type="entry name" value="ARM_KNTC1_3rd"/>
</dbReference>
<comment type="caution">
    <text evidence="5">The sequence shown here is derived from an EMBL/GenBank/DDBJ whole genome shotgun (WGS) entry which is preliminary data.</text>
</comment>
<accession>A0AAD8FBY9</accession>
<dbReference type="Pfam" id="PF24506">
    <property type="entry name" value="KNTC1_N"/>
    <property type="match status" value="1"/>
</dbReference>
<dbReference type="GO" id="GO:0005828">
    <property type="term" value="C:kinetochore microtubule"/>
    <property type="evidence" value="ECO:0007669"/>
    <property type="project" value="TreeGrafter"/>
</dbReference>
<name>A0AAD8FBY9_BIOPF</name>
<dbReference type="Pfam" id="PF10493">
    <property type="entry name" value="Rod_C"/>
    <property type="match status" value="1"/>
</dbReference>
<dbReference type="GO" id="GO:0000070">
    <property type="term" value="P:mitotic sister chromatid segregation"/>
    <property type="evidence" value="ECO:0007669"/>
    <property type="project" value="TreeGrafter"/>
</dbReference>